<comment type="caution">
    <text evidence="2">The sequence shown here is derived from an EMBL/GenBank/DDBJ whole genome shotgun (WGS) entry which is preliminary data.</text>
</comment>
<feature type="domain" description="Glycosyltransferase 2-like" evidence="1">
    <location>
        <begin position="4"/>
        <end position="132"/>
    </location>
</feature>
<protein>
    <submittedName>
        <fullName evidence="2">Glycosyltransferase family 2 protein</fullName>
    </submittedName>
</protein>
<evidence type="ECO:0000259" key="1">
    <source>
        <dbReference type="Pfam" id="PF00535"/>
    </source>
</evidence>
<accession>A0ABX0IUF2</accession>
<dbReference type="InterPro" id="IPR001173">
    <property type="entry name" value="Glyco_trans_2-like"/>
</dbReference>
<dbReference type="EMBL" id="VEVQ02000014">
    <property type="protein sequence ID" value="NHN27437.1"/>
    <property type="molecule type" value="Genomic_DNA"/>
</dbReference>
<dbReference type="Pfam" id="PF00535">
    <property type="entry name" value="Glycos_transf_2"/>
    <property type="match status" value="1"/>
</dbReference>
<dbReference type="SUPFAM" id="SSF53448">
    <property type="entry name" value="Nucleotide-diphospho-sugar transferases"/>
    <property type="match status" value="1"/>
</dbReference>
<dbReference type="Proteomes" id="UP000817854">
    <property type="component" value="Unassembled WGS sequence"/>
</dbReference>
<dbReference type="InterPro" id="IPR050834">
    <property type="entry name" value="Glycosyltransf_2"/>
</dbReference>
<evidence type="ECO:0000313" key="3">
    <source>
        <dbReference type="Proteomes" id="UP000817854"/>
    </source>
</evidence>
<dbReference type="CDD" id="cd00761">
    <property type="entry name" value="Glyco_tranf_GTA_type"/>
    <property type="match status" value="1"/>
</dbReference>
<proteinExistence type="predicted"/>
<dbReference type="RefSeq" id="WP_140963953.1">
    <property type="nucleotide sequence ID" value="NZ_VEVQ02000014.1"/>
</dbReference>
<dbReference type="PANTHER" id="PTHR43685">
    <property type="entry name" value="GLYCOSYLTRANSFERASE"/>
    <property type="match status" value="1"/>
</dbReference>
<dbReference type="Gene3D" id="3.90.550.10">
    <property type="entry name" value="Spore Coat Polysaccharide Biosynthesis Protein SpsA, Chain A"/>
    <property type="match status" value="1"/>
</dbReference>
<organism evidence="2 3">
    <name type="scientific">Flavobacterium jejuense</name>
    <dbReference type="NCBI Taxonomy" id="1544455"/>
    <lineage>
        <taxon>Bacteria</taxon>
        <taxon>Pseudomonadati</taxon>
        <taxon>Bacteroidota</taxon>
        <taxon>Flavobacteriia</taxon>
        <taxon>Flavobacteriales</taxon>
        <taxon>Flavobacteriaceae</taxon>
        <taxon>Flavobacterium</taxon>
    </lineage>
</organism>
<dbReference type="PANTHER" id="PTHR43685:SF11">
    <property type="entry name" value="GLYCOSYLTRANSFERASE TAGX-RELATED"/>
    <property type="match status" value="1"/>
</dbReference>
<sequence length="299" mass="35360">MKFSIITITHNRANLIGETIESVLSQTYKNFELLIIDDGSTDNTEEVVTRYIKNNIGQITYLKNERIGIPSKLRNIGLQQAKGDIITILDSDDLWTEDKLKEVFTVFSENKKIHFMIHNLVHFTDVMKPTKPFYEIKKDFHSFILKKIIVSEILAFPIFSFKKSLLEEIGFFDEAIMEGQHDYYLRVASKYKIFYLDKVLTLMRRHENNLTKNFDIIHSLDAIISYEKMREIDPKNTKLYLLGINFMNFKIAKYYLKDKQKNIALSHINKIINQNSVFNRWYLKSFFFKYKILCNLTST</sequence>
<evidence type="ECO:0000313" key="2">
    <source>
        <dbReference type="EMBL" id="NHN27437.1"/>
    </source>
</evidence>
<name>A0ABX0IUF2_9FLAO</name>
<keyword evidence="3" id="KW-1185">Reference proteome</keyword>
<gene>
    <name evidence="2" type="ORF">FIA58_017290</name>
</gene>
<reference evidence="2" key="1">
    <citation type="submission" date="2019-05" db="EMBL/GenBank/DDBJ databases">
        <authorList>
            <person name="Lianzixin W."/>
        </authorList>
    </citation>
    <scope>NUCLEOTIDE SEQUENCE</scope>
    <source>
        <strain evidence="2">EC11</strain>
    </source>
</reference>
<reference evidence="2" key="2">
    <citation type="submission" date="2020-02" db="EMBL/GenBank/DDBJ databases">
        <title>Flavobacterium profundi sp. nov., isolated from a deep-sea seamount.</title>
        <authorList>
            <person name="Zhang D.-C."/>
        </authorList>
    </citation>
    <scope>NUCLEOTIDE SEQUENCE</scope>
    <source>
        <strain evidence="2">EC11</strain>
    </source>
</reference>
<dbReference type="InterPro" id="IPR029044">
    <property type="entry name" value="Nucleotide-diphossugar_trans"/>
</dbReference>